<dbReference type="PANTHER" id="PTHR12728">
    <property type="entry name" value="BRIX DOMAIN CONTAINING PROTEIN"/>
    <property type="match status" value="1"/>
</dbReference>
<evidence type="ECO:0000256" key="4">
    <source>
        <dbReference type="RuleBase" id="RU367086"/>
    </source>
</evidence>
<dbReference type="EMBL" id="JAQQPM010000006">
    <property type="protein sequence ID" value="KAK2072532.1"/>
    <property type="molecule type" value="Genomic_DNA"/>
</dbReference>
<comment type="caution">
    <text evidence="7">The sequence shown here is derived from an EMBL/GenBank/DDBJ whole genome shotgun (WGS) entry which is preliminary data.</text>
</comment>
<evidence type="ECO:0000313" key="7">
    <source>
        <dbReference type="EMBL" id="KAK2072532.1"/>
    </source>
</evidence>
<reference evidence="7" key="1">
    <citation type="journal article" date="2023" name="Mol. Plant Microbe Interact.">
        <title>Elucidating the Obligate Nature and Biological Capacity of an Invasive Fungal Corn Pathogen.</title>
        <authorList>
            <person name="MacCready J.S."/>
            <person name="Roggenkamp E.M."/>
            <person name="Gdanetz K."/>
            <person name="Chilvers M.I."/>
        </authorList>
    </citation>
    <scope>NUCLEOTIDE SEQUENCE</scope>
    <source>
        <strain evidence="7">PM02</strain>
    </source>
</reference>
<keyword evidence="3 4" id="KW-0539">Nucleus</keyword>
<evidence type="ECO:0000313" key="8">
    <source>
        <dbReference type="Proteomes" id="UP001217918"/>
    </source>
</evidence>
<comment type="similarity">
    <text evidence="2 4">Belongs to the RPF2 family.</text>
</comment>
<sequence>MLRQIKPRTARSKRAMEHRAPKVVENPKTALFLRGTSCSQIVQDAMSDLYLMRQPLAKRFTKKNELHPFEDATSLEFFSEKNDTSLFVFGSSSKKRPHTITLARTFGHKIFDMLEMHLDAASFRRLAQFHTRKVAVGQRPLLVFAGTAFESPIANEWTAAKSLLLDLFRGDNADKLDVEGIQHVVCVSAEEPSVGGSNGDGPSVKPALHIRTYLIHTKRSPENKRLPLVGLEEMGPRMTFRLGRHREPDAAMLKEAMRKGKTNEPRTKKNISTDAMGDKIGRVHLAKQDLSQLQTRKMKGLKSQKRGRDDKEEEFAGFEDDEVTNGAENSPKKQRKA</sequence>
<accession>A0AAD9I8Z2</accession>
<evidence type="ECO:0000259" key="6">
    <source>
        <dbReference type="PROSITE" id="PS50833"/>
    </source>
</evidence>
<name>A0AAD9I8Z2_9PEZI</name>
<feature type="region of interest" description="Disordered" evidence="5">
    <location>
        <begin position="288"/>
        <end position="337"/>
    </location>
</feature>
<keyword evidence="8" id="KW-1185">Reference proteome</keyword>
<dbReference type="Proteomes" id="UP001217918">
    <property type="component" value="Unassembled WGS sequence"/>
</dbReference>
<feature type="domain" description="Brix" evidence="6">
    <location>
        <begin position="28"/>
        <end position="251"/>
    </location>
</feature>
<dbReference type="InterPro" id="IPR039770">
    <property type="entry name" value="Rpf2"/>
</dbReference>
<evidence type="ECO:0000256" key="1">
    <source>
        <dbReference type="ARBA" id="ARBA00004604"/>
    </source>
</evidence>
<dbReference type="GO" id="GO:0000027">
    <property type="term" value="P:ribosomal large subunit assembly"/>
    <property type="evidence" value="ECO:0007669"/>
    <property type="project" value="InterPro"/>
</dbReference>
<dbReference type="InterPro" id="IPR007109">
    <property type="entry name" value="Brix"/>
</dbReference>
<dbReference type="GO" id="GO:0019843">
    <property type="term" value="F:rRNA binding"/>
    <property type="evidence" value="ECO:0007669"/>
    <property type="project" value="UniProtKB-UniRule"/>
</dbReference>
<evidence type="ECO:0000256" key="5">
    <source>
        <dbReference type="SAM" id="MobiDB-lite"/>
    </source>
</evidence>
<dbReference type="AlphaFoldDB" id="A0AAD9I8Z2"/>
<feature type="compositionally biased region" description="Basic residues" evidence="5">
    <location>
        <begin position="296"/>
        <end position="305"/>
    </location>
</feature>
<evidence type="ECO:0000256" key="2">
    <source>
        <dbReference type="ARBA" id="ARBA00010782"/>
    </source>
</evidence>
<comment type="subcellular location">
    <subcellularLocation>
        <location evidence="1 4">Nucleus</location>
        <location evidence="1 4">Nucleolus</location>
    </subcellularLocation>
</comment>
<dbReference type="SMART" id="SM00879">
    <property type="entry name" value="Brix"/>
    <property type="match status" value="1"/>
</dbReference>
<protein>
    <recommendedName>
        <fullName evidence="4">Ribosome production factor 2 homolog</fullName>
    </recommendedName>
    <alternativeName>
        <fullName evidence="4">Ribosome biogenesis protein RPF2 homolog</fullName>
    </alternativeName>
</protein>
<dbReference type="GO" id="GO:0000463">
    <property type="term" value="P:maturation of LSU-rRNA from tricistronic rRNA transcript (SSU-rRNA, 5.8S rRNA, LSU-rRNA)"/>
    <property type="evidence" value="ECO:0007669"/>
    <property type="project" value="TreeGrafter"/>
</dbReference>
<organism evidence="7 8">
    <name type="scientific">Phyllachora maydis</name>
    <dbReference type="NCBI Taxonomy" id="1825666"/>
    <lineage>
        <taxon>Eukaryota</taxon>
        <taxon>Fungi</taxon>
        <taxon>Dikarya</taxon>
        <taxon>Ascomycota</taxon>
        <taxon>Pezizomycotina</taxon>
        <taxon>Sordariomycetes</taxon>
        <taxon>Sordariomycetidae</taxon>
        <taxon>Phyllachorales</taxon>
        <taxon>Phyllachoraceae</taxon>
        <taxon>Phyllachora</taxon>
    </lineage>
</organism>
<dbReference type="PROSITE" id="PS50833">
    <property type="entry name" value="BRIX"/>
    <property type="match status" value="1"/>
</dbReference>
<evidence type="ECO:0000256" key="3">
    <source>
        <dbReference type="ARBA" id="ARBA00023242"/>
    </source>
</evidence>
<gene>
    <name evidence="7" type="ORF">P8C59_006880</name>
</gene>
<feature type="compositionally biased region" description="Acidic residues" evidence="5">
    <location>
        <begin position="311"/>
        <end position="323"/>
    </location>
</feature>
<dbReference type="GO" id="GO:0005730">
    <property type="term" value="C:nucleolus"/>
    <property type="evidence" value="ECO:0007669"/>
    <property type="project" value="UniProtKB-SubCell"/>
</dbReference>
<dbReference type="Pfam" id="PF04427">
    <property type="entry name" value="Brix"/>
    <property type="match status" value="1"/>
</dbReference>
<dbReference type="PANTHER" id="PTHR12728:SF0">
    <property type="entry name" value="RIBOSOME PRODUCTION FACTOR 2 HOMOLOG"/>
    <property type="match status" value="1"/>
</dbReference>
<proteinExistence type="inferred from homology"/>